<keyword evidence="4" id="KW-1185">Reference proteome</keyword>
<dbReference type="EMBL" id="CP036318">
    <property type="protein sequence ID" value="QDV58260.1"/>
    <property type="molecule type" value="Genomic_DNA"/>
</dbReference>
<dbReference type="SFLD" id="SFLDS00003">
    <property type="entry name" value="Haloacid_Dehalogenase"/>
    <property type="match status" value="1"/>
</dbReference>
<evidence type="ECO:0000313" key="3">
    <source>
        <dbReference type="EMBL" id="QDV58260.1"/>
    </source>
</evidence>
<dbReference type="PANTHER" id="PTHR46521">
    <property type="entry name" value="SUCROSE-PHOSPHATASE 2-RELATED"/>
    <property type="match status" value="1"/>
</dbReference>
<dbReference type="InterPro" id="IPR006379">
    <property type="entry name" value="HAD-SF_hydro_IIB"/>
</dbReference>
<evidence type="ECO:0000313" key="4">
    <source>
        <dbReference type="Proteomes" id="UP000316770"/>
    </source>
</evidence>
<dbReference type="InterPro" id="IPR051518">
    <property type="entry name" value="Sucrose_Phosphatase"/>
</dbReference>
<dbReference type="RefSeq" id="WP_197452783.1">
    <property type="nucleotide sequence ID" value="NZ_CP036318.1"/>
</dbReference>
<dbReference type="InterPro" id="IPR006380">
    <property type="entry name" value="SPP-like_dom"/>
</dbReference>
<dbReference type="AlphaFoldDB" id="A0A518IYV1"/>
<dbReference type="GO" id="GO:0016791">
    <property type="term" value="F:phosphatase activity"/>
    <property type="evidence" value="ECO:0007669"/>
    <property type="project" value="UniProtKB-ARBA"/>
</dbReference>
<keyword evidence="1 3" id="KW-0378">Hydrolase</keyword>
<feature type="domain" description="Sucrose phosphatase-like" evidence="2">
    <location>
        <begin position="11"/>
        <end position="268"/>
    </location>
</feature>
<name>A0A518IYV1_9BACT</name>
<dbReference type="InterPro" id="IPR036412">
    <property type="entry name" value="HAD-like_sf"/>
</dbReference>
<dbReference type="Gene3D" id="3.90.1070.10">
    <property type="match status" value="1"/>
</dbReference>
<dbReference type="SFLD" id="SFLDG01140">
    <property type="entry name" value="C2.B:_Phosphomannomutase_and_P"/>
    <property type="match status" value="1"/>
</dbReference>
<dbReference type="Gene3D" id="3.40.50.1000">
    <property type="entry name" value="HAD superfamily/HAD-like"/>
    <property type="match status" value="1"/>
</dbReference>
<evidence type="ECO:0000259" key="2">
    <source>
        <dbReference type="Pfam" id="PF05116"/>
    </source>
</evidence>
<dbReference type="Proteomes" id="UP000316770">
    <property type="component" value="Chromosome"/>
</dbReference>
<dbReference type="PANTHER" id="PTHR46521:SF4">
    <property type="entry name" value="SUCROSE-PHOSPHATASE 2-RELATED"/>
    <property type="match status" value="1"/>
</dbReference>
<evidence type="ECO:0000256" key="1">
    <source>
        <dbReference type="ARBA" id="ARBA00022801"/>
    </source>
</evidence>
<protein>
    <submittedName>
        <fullName evidence="3">Mannosylfructose-phosphate phosphatase</fullName>
        <ecNumber evidence="3">3.1.3.79</ecNumber>
    </submittedName>
</protein>
<organism evidence="3 4">
    <name type="scientific">Rosistilla oblonga</name>
    <dbReference type="NCBI Taxonomy" id="2527990"/>
    <lineage>
        <taxon>Bacteria</taxon>
        <taxon>Pseudomonadati</taxon>
        <taxon>Planctomycetota</taxon>
        <taxon>Planctomycetia</taxon>
        <taxon>Pirellulales</taxon>
        <taxon>Pirellulaceae</taxon>
        <taxon>Rosistilla</taxon>
    </lineage>
</organism>
<proteinExistence type="predicted"/>
<reference evidence="3 4" key="1">
    <citation type="submission" date="2019-02" db="EMBL/GenBank/DDBJ databases">
        <title>Deep-cultivation of Planctomycetes and their phenomic and genomic characterization uncovers novel biology.</title>
        <authorList>
            <person name="Wiegand S."/>
            <person name="Jogler M."/>
            <person name="Boedeker C."/>
            <person name="Pinto D."/>
            <person name="Vollmers J."/>
            <person name="Rivas-Marin E."/>
            <person name="Kohn T."/>
            <person name="Peeters S.H."/>
            <person name="Heuer A."/>
            <person name="Rast P."/>
            <person name="Oberbeckmann S."/>
            <person name="Bunk B."/>
            <person name="Jeske O."/>
            <person name="Meyerdierks A."/>
            <person name="Storesund J.E."/>
            <person name="Kallscheuer N."/>
            <person name="Luecker S."/>
            <person name="Lage O.M."/>
            <person name="Pohl T."/>
            <person name="Merkel B.J."/>
            <person name="Hornburger P."/>
            <person name="Mueller R.-W."/>
            <person name="Bruemmer F."/>
            <person name="Labrenz M."/>
            <person name="Spormann A.M."/>
            <person name="Op den Camp H."/>
            <person name="Overmann J."/>
            <person name="Amann R."/>
            <person name="Jetten M.S.M."/>
            <person name="Mascher T."/>
            <person name="Medema M.H."/>
            <person name="Devos D.P."/>
            <person name="Kaster A.-K."/>
            <person name="Ovreas L."/>
            <person name="Rohde M."/>
            <person name="Galperin M.Y."/>
            <person name="Jogler C."/>
        </authorList>
    </citation>
    <scope>NUCLEOTIDE SEQUENCE [LARGE SCALE GENOMIC DNA]</scope>
    <source>
        <strain evidence="3 4">Mal33</strain>
    </source>
</reference>
<dbReference type="SUPFAM" id="SSF56784">
    <property type="entry name" value="HAD-like"/>
    <property type="match status" value="1"/>
</dbReference>
<dbReference type="InterPro" id="IPR023214">
    <property type="entry name" value="HAD_sf"/>
</dbReference>
<dbReference type="Pfam" id="PF05116">
    <property type="entry name" value="S6PP"/>
    <property type="match status" value="1"/>
</dbReference>
<accession>A0A518IYV1</accession>
<gene>
    <name evidence="3" type="primary">mfppA</name>
    <name evidence="3" type="ORF">Mal33_42780</name>
</gene>
<sequence length="274" mass="29432">MQETKPQLTPPNVLATDLDGTLIPLNNDATNRRDLARLRSHFESSDCTLVFVTGRHLQSAQQAIADFDLPVPDWIICDVGTTICKSDGSGNFLSVKGYEARLAQLTEGLSQEAVRTALTPLSGLRLQEPEKQGRFKLSYYADQSELASLTQQVADRIATLPYSMISSVDPFNGDGLIDLLPQGASKAYALQWWATETGRSATDLVFAGDSGNDLAALTAGYRTIVVGNADASVVDAARLAHHKAGWTDRLHLAKACATSGVLEGCRFHGLIADA</sequence>
<dbReference type="NCBIfam" id="TIGR01484">
    <property type="entry name" value="HAD-SF-IIB"/>
    <property type="match status" value="1"/>
</dbReference>
<dbReference type="SFLD" id="SFLDG01141">
    <property type="entry name" value="C2.B.1:_Sucrose_Phosphatase_Li"/>
    <property type="match status" value="1"/>
</dbReference>
<dbReference type="EC" id="3.1.3.79" evidence="3"/>